<accession>A0A3L8D3K2</accession>
<protein>
    <recommendedName>
        <fullName evidence="3">CCHC-type domain-containing protein</fullName>
    </recommendedName>
</protein>
<feature type="domain" description="CCHC-type" evidence="3">
    <location>
        <begin position="32"/>
        <end position="47"/>
    </location>
</feature>
<dbReference type="EMBL" id="QOIP01000014">
    <property type="protein sequence ID" value="RLU15087.1"/>
    <property type="molecule type" value="Genomic_DNA"/>
</dbReference>
<dbReference type="InterPro" id="IPR036875">
    <property type="entry name" value="Znf_CCHC_sf"/>
</dbReference>
<evidence type="ECO:0000256" key="2">
    <source>
        <dbReference type="SAM" id="MobiDB-lite"/>
    </source>
</evidence>
<dbReference type="GO" id="GO:0003676">
    <property type="term" value="F:nucleic acid binding"/>
    <property type="evidence" value="ECO:0007669"/>
    <property type="project" value="InterPro"/>
</dbReference>
<dbReference type="PROSITE" id="PS50158">
    <property type="entry name" value="ZF_CCHC"/>
    <property type="match status" value="2"/>
</dbReference>
<gene>
    <name evidence="4" type="ORF">DMN91_012974</name>
</gene>
<dbReference type="SMART" id="SM00343">
    <property type="entry name" value="ZnF_C2HC"/>
    <property type="match status" value="2"/>
</dbReference>
<keyword evidence="1" id="KW-0862">Zinc</keyword>
<dbReference type="Pfam" id="PF00098">
    <property type="entry name" value="zf-CCHC"/>
    <property type="match status" value="1"/>
</dbReference>
<dbReference type="Proteomes" id="UP000279307">
    <property type="component" value="Chromosome 14"/>
</dbReference>
<feature type="compositionally biased region" description="Acidic residues" evidence="2">
    <location>
        <begin position="188"/>
        <end position="197"/>
    </location>
</feature>
<dbReference type="Gene3D" id="4.10.60.10">
    <property type="entry name" value="Zinc finger, CCHC-type"/>
    <property type="match status" value="1"/>
</dbReference>
<evidence type="ECO:0000259" key="3">
    <source>
        <dbReference type="PROSITE" id="PS50158"/>
    </source>
</evidence>
<feature type="region of interest" description="Disordered" evidence="2">
    <location>
        <begin position="70"/>
        <end position="197"/>
    </location>
</feature>
<organism evidence="4 5">
    <name type="scientific">Ooceraea biroi</name>
    <name type="common">Clonal raider ant</name>
    <name type="synonym">Cerapachys biroi</name>
    <dbReference type="NCBI Taxonomy" id="2015173"/>
    <lineage>
        <taxon>Eukaryota</taxon>
        <taxon>Metazoa</taxon>
        <taxon>Ecdysozoa</taxon>
        <taxon>Arthropoda</taxon>
        <taxon>Hexapoda</taxon>
        <taxon>Insecta</taxon>
        <taxon>Pterygota</taxon>
        <taxon>Neoptera</taxon>
        <taxon>Endopterygota</taxon>
        <taxon>Hymenoptera</taxon>
        <taxon>Apocrita</taxon>
        <taxon>Aculeata</taxon>
        <taxon>Formicoidea</taxon>
        <taxon>Formicidae</taxon>
        <taxon>Dorylinae</taxon>
        <taxon>Ooceraea</taxon>
    </lineage>
</organism>
<keyword evidence="1" id="KW-0863">Zinc-finger</keyword>
<sequence>MLLEPRPLQCYKCLEVGHVQQRCPNQTNRGDRCYRCGGTGHGARNCPAEAPHCPLCTDLGRPAGHRLGGPACARNHSGRKNKWGRAAVEGSGTPSAPVTPTPQPQHPSTQADERGAAPEETPKEQRLPKRPRADPRAIGGAKATAGGVASPAPTPTSEKTGEKGSSPPPTEGAAFGAHDAAPPTEKADLEEVVMADQ</sequence>
<evidence type="ECO:0000313" key="5">
    <source>
        <dbReference type="Proteomes" id="UP000279307"/>
    </source>
</evidence>
<keyword evidence="1" id="KW-0479">Metal-binding</keyword>
<reference evidence="4 5" key="1">
    <citation type="journal article" date="2018" name="Genome Res.">
        <title>The genomic architecture and molecular evolution of ant odorant receptors.</title>
        <authorList>
            <person name="McKenzie S.K."/>
            <person name="Kronauer D.J.C."/>
        </authorList>
    </citation>
    <scope>NUCLEOTIDE SEQUENCE [LARGE SCALE GENOMIC DNA]</scope>
    <source>
        <strain evidence="4">Clonal line C1</strain>
    </source>
</reference>
<evidence type="ECO:0000256" key="1">
    <source>
        <dbReference type="PROSITE-ProRule" id="PRU00047"/>
    </source>
</evidence>
<feature type="compositionally biased region" description="Basic and acidic residues" evidence="2">
    <location>
        <begin position="111"/>
        <end position="135"/>
    </location>
</feature>
<dbReference type="InterPro" id="IPR001878">
    <property type="entry name" value="Znf_CCHC"/>
</dbReference>
<dbReference type="AlphaFoldDB" id="A0A3L8D3K2"/>
<feature type="domain" description="CCHC-type" evidence="3">
    <location>
        <begin position="10"/>
        <end position="25"/>
    </location>
</feature>
<name>A0A3L8D3K2_OOCBI</name>
<comment type="caution">
    <text evidence="4">The sequence shown here is derived from an EMBL/GenBank/DDBJ whole genome shotgun (WGS) entry which is preliminary data.</text>
</comment>
<evidence type="ECO:0000313" key="4">
    <source>
        <dbReference type="EMBL" id="RLU15087.1"/>
    </source>
</evidence>
<dbReference type="SUPFAM" id="SSF57756">
    <property type="entry name" value="Retrovirus zinc finger-like domains"/>
    <property type="match status" value="1"/>
</dbReference>
<dbReference type="GO" id="GO:0008270">
    <property type="term" value="F:zinc ion binding"/>
    <property type="evidence" value="ECO:0007669"/>
    <property type="project" value="UniProtKB-KW"/>
</dbReference>
<dbReference type="OrthoDB" id="7555146at2759"/>
<proteinExistence type="predicted"/>